<dbReference type="PANTHER" id="PTHR30349:SF41">
    <property type="entry name" value="INTEGRASE_RECOMBINASE PROTEIN MJ0367-RELATED"/>
    <property type="match status" value="1"/>
</dbReference>
<dbReference type="InterPro" id="IPR013762">
    <property type="entry name" value="Integrase-like_cat_sf"/>
</dbReference>
<evidence type="ECO:0000313" key="5">
    <source>
        <dbReference type="EMBL" id="MDX4069845.1"/>
    </source>
</evidence>
<evidence type="ECO:0000259" key="4">
    <source>
        <dbReference type="PROSITE" id="PS51898"/>
    </source>
</evidence>
<evidence type="ECO:0000256" key="3">
    <source>
        <dbReference type="ARBA" id="ARBA00023172"/>
    </source>
</evidence>
<dbReference type="GO" id="GO:0003677">
    <property type="term" value="F:DNA binding"/>
    <property type="evidence" value="ECO:0007669"/>
    <property type="project" value="UniProtKB-KW"/>
</dbReference>
<feature type="domain" description="Tyr recombinase" evidence="4">
    <location>
        <begin position="1"/>
        <end position="154"/>
    </location>
</feature>
<evidence type="ECO:0000313" key="6">
    <source>
        <dbReference type="Proteomes" id="UP001283691"/>
    </source>
</evidence>
<dbReference type="GO" id="GO:0015074">
    <property type="term" value="P:DNA integration"/>
    <property type="evidence" value="ECO:0007669"/>
    <property type="project" value="InterPro"/>
</dbReference>
<reference evidence="5" key="2">
    <citation type="submission" date="2023-07" db="EMBL/GenBank/DDBJ databases">
        <authorList>
            <person name="Zhang M."/>
            <person name="Zhou G."/>
        </authorList>
    </citation>
    <scope>NUCLEOTIDE SEQUENCE</scope>
    <source>
        <strain evidence="5">BJSY19SF1-2</strain>
    </source>
</reference>
<dbReference type="Proteomes" id="UP001283691">
    <property type="component" value="Unassembled WGS sequence"/>
</dbReference>
<organism evidence="5 6">
    <name type="scientific">Aliarcobacter skirrowii</name>
    <dbReference type="NCBI Taxonomy" id="28200"/>
    <lineage>
        <taxon>Bacteria</taxon>
        <taxon>Pseudomonadati</taxon>
        <taxon>Campylobacterota</taxon>
        <taxon>Epsilonproteobacteria</taxon>
        <taxon>Campylobacterales</taxon>
        <taxon>Arcobacteraceae</taxon>
        <taxon>Aliarcobacter</taxon>
    </lineage>
</organism>
<protein>
    <submittedName>
        <fullName evidence="5">Tyrosine-type recombinase/integrase</fullName>
    </submittedName>
</protein>
<evidence type="ECO:0000256" key="2">
    <source>
        <dbReference type="ARBA" id="ARBA00023125"/>
    </source>
</evidence>
<dbReference type="AlphaFoldDB" id="A0AAW9DC65"/>
<dbReference type="PANTHER" id="PTHR30349">
    <property type="entry name" value="PHAGE INTEGRASE-RELATED"/>
    <property type="match status" value="1"/>
</dbReference>
<name>A0AAW9DC65_9BACT</name>
<dbReference type="InterPro" id="IPR011010">
    <property type="entry name" value="DNA_brk_join_enz"/>
</dbReference>
<dbReference type="InterPro" id="IPR050090">
    <property type="entry name" value="Tyrosine_recombinase_XerCD"/>
</dbReference>
<dbReference type="Gene3D" id="1.10.443.10">
    <property type="entry name" value="Intergrase catalytic core"/>
    <property type="match status" value="1"/>
</dbReference>
<dbReference type="GO" id="GO:0006310">
    <property type="term" value="P:DNA recombination"/>
    <property type="evidence" value="ECO:0007669"/>
    <property type="project" value="UniProtKB-KW"/>
</dbReference>
<dbReference type="Pfam" id="PF00589">
    <property type="entry name" value="Phage_integrase"/>
    <property type="match status" value="1"/>
</dbReference>
<comment type="caution">
    <text evidence="5">The sequence shown here is derived from an EMBL/GenBank/DDBJ whole genome shotgun (WGS) entry which is preliminary data.</text>
</comment>
<dbReference type="InterPro" id="IPR002104">
    <property type="entry name" value="Integrase_catalytic"/>
</dbReference>
<reference evidence="5" key="1">
    <citation type="journal article" date="2023" name="Front. Microbiol.">
        <title>Genomic diversity and taxonomic marker for Arcobacter species.</title>
        <authorList>
            <person name="Zhou G."/>
            <person name="Gu Y."/>
            <person name="Wang H."/>
            <person name="Chen X."/>
            <person name="Zhang X."/>
            <person name="Shao Z."/>
            <person name="Yan X."/>
            <person name="Zhang J."/>
            <person name="Zhang M."/>
        </authorList>
    </citation>
    <scope>NUCLEOTIDE SEQUENCE</scope>
    <source>
        <strain evidence="5">BJSY19SF1-2</strain>
    </source>
</reference>
<comment type="similarity">
    <text evidence="1">Belongs to the 'phage' integrase family.</text>
</comment>
<gene>
    <name evidence="5" type="ORF">Q6A80_08945</name>
</gene>
<proteinExistence type="inferred from homology"/>
<evidence type="ECO:0000256" key="1">
    <source>
        <dbReference type="ARBA" id="ARBA00008857"/>
    </source>
</evidence>
<keyword evidence="2" id="KW-0238">DNA-binding</keyword>
<dbReference type="SUPFAM" id="SSF56349">
    <property type="entry name" value="DNA breaking-rejoining enzymes"/>
    <property type="match status" value="1"/>
</dbReference>
<sequence>MAVLELLFSTGLRVSEVSNLKITDIDLFSGYIKVMGKGNKERTIHVCEQESKNILKEYFSLFKSDIENKKYFFINRLGRRFSEQSITLMIRKYQNKAKVNQHLTPHMFRHSFATMLLEEGVDIRYIQGMLGHASISTTQIYTHINNKKQKKILSSKHPRRNLSFS</sequence>
<accession>A0AAW9DC65</accession>
<dbReference type="PROSITE" id="PS51898">
    <property type="entry name" value="TYR_RECOMBINASE"/>
    <property type="match status" value="1"/>
</dbReference>
<dbReference type="EMBL" id="JAUQUR010000007">
    <property type="protein sequence ID" value="MDX4069845.1"/>
    <property type="molecule type" value="Genomic_DNA"/>
</dbReference>
<keyword evidence="3" id="KW-0233">DNA recombination</keyword>